<feature type="transmembrane region" description="Helical" evidence="1">
    <location>
        <begin position="6"/>
        <end position="24"/>
    </location>
</feature>
<evidence type="ECO:0000313" key="2">
    <source>
        <dbReference type="EMBL" id="KGY08449.1"/>
    </source>
</evidence>
<reference evidence="2 3" key="1">
    <citation type="submission" date="2014-10" db="EMBL/GenBank/DDBJ databases">
        <title>Genome sequencing of Vibrio sinaloensis T08.</title>
        <authorList>
            <person name="Chan K.-G."/>
            <person name="Mohamad N.I."/>
        </authorList>
    </citation>
    <scope>NUCLEOTIDE SEQUENCE [LARGE SCALE GENOMIC DNA]</scope>
    <source>
        <strain evidence="2 3">T08</strain>
    </source>
</reference>
<gene>
    <name evidence="2" type="ORF">NM06_11905</name>
</gene>
<accession>A0A0A5HY65</accession>
<name>A0A0A5HY65_PHOS4</name>
<evidence type="ECO:0008006" key="4">
    <source>
        <dbReference type="Google" id="ProtNLM"/>
    </source>
</evidence>
<evidence type="ECO:0000256" key="1">
    <source>
        <dbReference type="SAM" id="Phobius"/>
    </source>
</evidence>
<dbReference type="EMBL" id="JRWP01000022">
    <property type="protein sequence ID" value="KGY08449.1"/>
    <property type="molecule type" value="Genomic_DNA"/>
</dbReference>
<keyword evidence="1" id="KW-0812">Transmembrane</keyword>
<keyword evidence="1" id="KW-1133">Transmembrane helix</keyword>
<dbReference type="AlphaFoldDB" id="A0A0A5HY65"/>
<organism evidence="2 3">
    <name type="scientific">Photobacterium sp. (strain ATCC 43367)</name>
    <dbReference type="NCBI Taxonomy" id="379097"/>
    <lineage>
        <taxon>Bacteria</taxon>
        <taxon>Pseudomonadati</taxon>
        <taxon>Pseudomonadota</taxon>
        <taxon>Gammaproteobacteria</taxon>
        <taxon>Vibrionales</taxon>
        <taxon>Vibrionaceae</taxon>
        <taxon>Vibrio</taxon>
        <taxon>Vibrio oreintalis group</taxon>
    </lineage>
</organism>
<keyword evidence="1" id="KW-0472">Membrane</keyword>
<sequence length="118" mass="13092">MDIVLIIILVLCAILVFPVLFGLFELKTSKLKAIIEIEGNQITVRKLAVERFLRLKGSTICTSNIVRIQFVKDPIGGTCVTLFNKSDGALDFWVPEHLMKGVKSELVSACPYAKVVEI</sequence>
<protein>
    <recommendedName>
        <fullName evidence="4">DUF304 domain-containing protein</fullName>
    </recommendedName>
</protein>
<dbReference type="RefSeq" id="WP_038191198.1">
    <property type="nucleotide sequence ID" value="NZ_JRWP01000022.1"/>
</dbReference>
<proteinExistence type="predicted"/>
<comment type="caution">
    <text evidence="2">The sequence shown here is derived from an EMBL/GenBank/DDBJ whole genome shotgun (WGS) entry which is preliminary data.</text>
</comment>
<evidence type="ECO:0000313" key="3">
    <source>
        <dbReference type="Proteomes" id="UP000030451"/>
    </source>
</evidence>
<dbReference type="Proteomes" id="UP000030451">
    <property type="component" value="Unassembled WGS sequence"/>
</dbReference>
<dbReference type="OrthoDB" id="5903387at2"/>